<dbReference type="AlphaFoldDB" id="A0A0R3SQM2"/>
<evidence type="ECO:0000313" key="4">
    <source>
        <dbReference type="Proteomes" id="UP000321570"/>
    </source>
</evidence>
<accession>A0A0R3SQM2</accession>
<reference evidence="2 4" key="3">
    <citation type="submission" date="2019-07" db="EMBL/GenBank/DDBJ databases">
        <authorList>
            <person name="Jastrzebski P J."/>
            <person name="Paukszto L."/>
            <person name="Jastrzebski P J."/>
        </authorList>
    </citation>
    <scope>NUCLEOTIDE SEQUENCE [LARGE SCALE GENOMIC DNA]</scope>
    <source>
        <strain evidence="2 4">WMS-il1</strain>
    </source>
</reference>
<protein>
    <submittedName>
        <fullName evidence="5">Thioredoxin-related protein</fullName>
    </submittedName>
</protein>
<name>A0A0R3SQM2_HYMDI</name>
<proteinExistence type="predicted"/>
<dbReference type="EMBL" id="UYSG01010930">
    <property type="protein sequence ID" value="VDL59697.1"/>
    <property type="molecule type" value="Genomic_DNA"/>
</dbReference>
<evidence type="ECO:0000313" key="5">
    <source>
        <dbReference type="WBParaSite" id="HDID_0000738101-mRNA-1"/>
    </source>
</evidence>
<dbReference type="EMBL" id="CABIJS010000466">
    <property type="protein sequence ID" value="VUZ52122.1"/>
    <property type="molecule type" value="Genomic_DNA"/>
</dbReference>
<dbReference type="Proteomes" id="UP000274504">
    <property type="component" value="Unassembled WGS sequence"/>
</dbReference>
<evidence type="ECO:0000313" key="1">
    <source>
        <dbReference type="EMBL" id="VDL59697.1"/>
    </source>
</evidence>
<evidence type="ECO:0000313" key="3">
    <source>
        <dbReference type="Proteomes" id="UP000274504"/>
    </source>
</evidence>
<sequence>MKIAEIKDNEQYKELLKLSFVKPVVLMVEMDGCIACYFAQDKFKSISAEFPEVYPAKMMKDLFYNNVSHLRFTYFPEFLLLTKGMFTHQAFGNNEAKIRGMFAEAKDCLNV</sequence>
<evidence type="ECO:0000313" key="2">
    <source>
        <dbReference type="EMBL" id="VUZ52122.1"/>
    </source>
</evidence>
<reference evidence="5" key="1">
    <citation type="submission" date="2017-02" db="UniProtKB">
        <authorList>
            <consortium name="WormBaseParasite"/>
        </authorList>
    </citation>
    <scope>IDENTIFICATION</scope>
</reference>
<reference evidence="1 3" key="2">
    <citation type="submission" date="2018-11" db="EMBL/GenBank/DDBJ databases">
        <authorList>
            <consortium name="Pathogen Informatics"/>
        </authorList>
    </citation>
    <scope>NUCLEOTIDE SEQUENCE [LARGE SCALE GENOMIC DNA]</scope>
</reference>
<gene>
    <name evidence="1" type="ORF">HDID_LOCUS7379</name>
    <name evidence="2" type="ORF">WMSIL1_LOCUS10690</name>
</gene>
<dbReference type="Proteomes" id="UP000321570">
    <property type="component" value="Unassembled WGS sequence"/>
</dbReference>
<dbReference type="SUPFAM" id="SSF52833">
    <property type="entry name" value="Thioredoxin-like"/>
    <property type="match status" value="1"/>
</dbReference>
<dbReference type="Gene3D" id="3.40.30.10">
    <property type="entry name" value="Glutaredoxin"/>
    <property type="match status" value="1"/>
</dbReference>
<keyword evidence="4" id="KW-1185">Reference proteome</keyword>
<dbReference type="InterPro" id="IPR036249">
    <property type="entry name" value="Thioredoxin-like_sf"/>
</dbReference>
<organism evidence="5">
    <name type="scientific">Hymenolepis diminuta</name>
    <name type="common">Rat tapeworm</name>
    <dbReference type="NCBI Taxonomy" id="6216"/>
    <lineage>
        <taxon>Eukaryota</taxon>
        <taxon>Metazoa</taxon>
        <taxon>Spiralia</taxon>
        <taxon>Lophotrochozoa</taxon>
        <taxon>Platyhelminthes</taxon>
        <taxon>Cestoda</taxon>
        <taxon>Eucestoda</taxon>
        <taxon>Cyclophyllidea</taxon>
        <taxon>Hymenolepididae</taxon>
        <taxon>Hymenolepis</taxon>
    </lineage>
</organism>
<dbReference type="WBParaSite" id="HDID_0000738101-mRNA-1">
    <property type="protein sequence ID" value="HDID_0000738101-mRNA-1"/>
    <property type="gene ID" value="HDID_0000738101"/>
</dbReference>